<dbReference type="GO" id="GO:0032549">
    <property type="term" value="F:ribonucleoside binding"/>
    <property type="evidence" value="ECO:0007669"/>
    <property type="project" value="InterPro"/>
</dbReference>
<dbReference type="Gene3D" id="3.90.1800.10">
    <property type="entry name" value="RNA polymerase alpha subunit dimerisation domain"/>
    <property type="match status" value="1"/>
</dbReference>
<dbReference type="InterPro" id="IPR007081">
    <property type="entry name" value="RNA_pol_Rpb1_5"/>
</dbReference>
<feature type="binding site" evidence="10">
    <location>
        <position position="2249"/>
    </location>
    <ligand>
        <name>Zn(2+)</name>
        <dbReference type="ChEBI" id="CHEBI:29105"/>
        <label>2</label>
    </ligand>
</feature>
<comment type="similarity">
    <text evidence="10 11">Belongs to the RNA polymerase beta' chain family.</text>
</comment>
<dbReference type="Gene3D" id="2.40.270.10">
    <property type="entry name" value="DNA-directed RNA polymerase, subunit 2, domain 6"/>
    <property type="match status" value="2"/>
</dbReference>
<dbReference type="Pfam" id="PF04561">
    <property type="entry name" value="RNA_pol_Rpb2_2"/>
    <property type="match status" value="2"/>
</dbReference>
<evidence type="ECO:0000256" key="2">
    <source>
        <dbReference type="ARBA" id="ARBA00009839"/>
    </source>
</evidence>
<dbReference type="InterPro" id="IPR012754">
    <property type="entry name" value="DNA-dir_RpoC_beta_prime_bact"/>
</dbReference>
<dbReference type="Pfam" id="PF04565">
    <property type="entry name" value="RNA_pol_Rpb2_3"/>
    <property type="match status" value="1"/>
</dbReference>
<dbReference type="InterPro" id="IPR007642">
    <property type="entry name" value="RNA_pol_Rpb2_2"/>
</dbReference>
<dbReference type="PROSITE" id="PS01166">
    <property type="entry name" value="RNA_POL_BETA"/>
    <property type="match status" value="1"/>
</dbReference>
<dbReference type="Pfam" id="PF04997">
    <property type="entry name" value="RNA_pol_Rpb1_1"/>
    <property type="match status" value="1"/>
</dbReference>
<dbReference type="KEGG" id="ptc:phytr_1950"/>
<dbReference type="CDD" id="cd02655">
    <property type="entry name" value="RNAP_beta'_C"/>
    <property type="match status" value="1"/>
</dbReference>
<dbReference type="HAMAP" id="MF_01322">
    <property type="entry name" value="RNApol_bact_RpoC"/>
    <property type="match status" value="1"/>
</dbReference>
<dbReference type="HAMAP" id="MF_01321">
    <property type="entry name" value="RNApol_bact_RpoB"/>
    <property type="match status" value="1"/>
</dbReference>
<dbReference type="InterPro" id="IPR010243">
    <property type="entry name" value="RNA_pol_bsu_bac"/>
</dbReference>
<keyword evidence="3 9" id="KW-0240">DNA-directed RNA polymerase</keyword>
<dbReference type="InterPro" id="IPR007644">
    <property type="entry name" value="RNA_pol_bsu_protrusion"/>
</dbReference>
<dbReference type="InterPro" id="IPR037033">
    <property type="entry name" value="DNA-dir_RNAP_su2_hyb_sf"/>
</dbReference>
<dbReference type="GO" id="GO:0003677">
    <property type="term" value="F:DNA binding"/>
    <property type="evidence" value="ECO:0007669"/>
    <property type="project" value="UniProtKB-UniRule"/>
</dbReference>
<dbReference type="GO" id="GO:0003899">
    <property type="term" value="F:DNA-directed RNA polymerase activity"/>
    <property type="evidence" value="ECO:0007669"/>
    <property type="project" value="UniProtKB-UniRule"/>
</dbReference>
<dbReference type="Gene3D" id="2.40.40.20">
    <property type="match status" value="1"/>
</dbReference>
<dbReference type="InterPro" id="IPR038120">
    <property type="entry name" value="Rpb1_funnel_sf"/>
</dbReference>
<evidence type="ECO:0000256" key="8">
    <source>
        <dbReference type="ARBA" id="ARBA00048552"/>
    </source>
</evidence>
<gene>
    <name evidence="10" type="primary">rpoC</name>
    <name evidence="9" type="synonym">rpoB</name>
    <name evidence="14" type="ORF">phytr_1950</name>
</gene>
<dbReference type="InterPro" id="IPR000722">
    <property type="entry name" value="RNA_pol_asu"/>
</dbReference>
<feature type="binding site" evidence="10">
    <location>
        <position position="2256"/>
    </location>
    <ligand>
        <name>Zn(2+)</name>
        <dbReference type="ChEBI" id="CHEBI:29105"/>
        <label>2</label>
    </ligand>
</feature>
<evidence type="ECO:0000256" key="12">
    <source>
        <dbReference type="RuleBase" id="RU363031"/>
    </source>
</evidence>
<dbReference type="GO" id="GO:0006351">
    <property type="term" value="P:DNA-templated transcription"/>
    <property type="evidence" value="ECO:0007669"/>
    <property type="project" value="UniProtKB-UniRule"/>
</dbReference>
<keyword evidence="4 9" id="KW-0808">Transferase</keyword>
<dbReference type="Gene3D" id="1.10.132.30">
    <property type="match status" value="1"/>
</dbReference>
<name>A0A2P1P7A8_9RICK</name>
<sequence length="2756" mass="306159">MPSSPLNNQSSNLRIRKNFSKIKSIIDVPNLLDLQRNSYEEHFLQLGLKHSERKNKGMHLVFQSAFPITDSSQTLTLEYVSYELEEPKFEVLECKRRGISYACPLKVLFRIVVWDVDPDTGAREVKSIKEQQVYMGDLPLMTKNGTFVVNGTERVVVSQICRSPGVFFDHDKGRGHASGKLLHFARIIPYRGSWLDIEFDAKDLIYFRIDKRRKIYISTLLRALGLTTKEILDFYYSSVSFVKEGIGWVGDFLPDLVTVHKLKDDLVDAQTGKVVLQAGQKITPRLAKKLAKEGLSKIVVSDTELLGQSAADDIVNPQTGELIVAMGHEITSEALDAINAGKVAELKLLQINAQYGPYIKNTLLADKNLDEASALLEIFRVLRPGELSTVEGTKELLHSIFFSPERYDLSEVGRVKMNERLGITTSEDQTLLEKEDILLTIKTLVAIKDGRDSIDDIDNLGNRRVRCVGELIENQFRIGLARVTRSALERIAMIDADSVMPYDLINSKLIMSIIKDFFGTFQLSQFMDQTNPLSEISHKRRISALGPGGLTRDHAGFEVRDVHPTHYGRICPIETPEGQNIGLISSLATFAQINKYGFIEAPFRRVVGGKVTDEVVYLSATQESKYKIAGSTINVSNGKIIDEMVICRFESEFVMVPSSDVDFIDLVPTQVFSVATCLIPLIENDDANRALMGANMQRQAVPLLKSEAPFVGTGIESIVARDSESVILATSDGVVEYVDALKIVIRRAEADGIGVDIYNLSKFQKSNHNTCINQTPIVRVGDVVKKGDVISNGPNADKGEIALGKNVLIAFMPWGGYNFEDAILISEKVVQKDIYTSVHIEEFEVVIRDTRLGPEEITRDVPNVSDETVRNLDETGVICIGAQIKPGDILVGKVTPKSETPVTSEEKLLRAIFGEKAADVKDSSLYVPPGTSGVVTEVRIFSRGGIEKDQRAMMIEREQIDALAKTKNQELLVIERFLSNKVNSLLLGQEVKSGNKAIVRASHELLDDLNLAQKLKLEVQDAATSNELANLAYHYEEYKNSLEKRFNESVAEIQNGDDLPQGVLKVVKIFVATKHKLQPGDKMSGRHGNKGVVSKIVPEEDMPFLEDGTVVDVILNPLGIPSRMNIGQVLETHLGWAAMNLGRQLARLIEEYRASRLEIDVMKDFLADVYKNDKESLKKINELPDEEFLAFCKSMSKGMYFSTPVFDGAKAGDIEEMLNLAGLESTGQVKLIDGKTGEYFDRKVTVGVQYIMKLHHLVDDKIHARSIGPYSLVTQQPLGGKSYFGGQRFGEMEVWALQAYGASYILQEMVTVKSDDVAGRTKTYESIVLHKDQFQYGIPESFKVMVKELRALSLNLQFENKQDNQAVKEDALISYSGNIDQFDQIKINIASPHDIISWSSGEVEKPETINYRTFKPEKGGLCCAKIFGPVKDYECLCGKYKKMKYKDVVCEKCGVEVTVSRVRRERMGHVTLAAPVVHIWFLKLLPSRIGLLLDMQVKNLEKILYFESYVVLDSTVDGLNKGDLISENEVNEYKIKYGEHRFEVGIGAEGIQAMLKSLDLPALKAELQLEKANSTAATKNIRIAKRLKLIEEFIASGNKPEWMVMTVLPVLPPDLRPLVMLEGGRFATSDLNELYRRVINRNNRLKRLLELSAPEIIIRNEKRMLQEAVDALLDNGRRGKVVKNNNKRPFKSLSDMLKGKQGRFRQNLLGKRVDYSGRSVIVVGPELKLNQCGLPKQMALELFKPFVYAKLQMYGAGNTIKAVKRIVELQKAEVWDALEEVIKDHPVLLNRAPTLHRLSIQAFEPILIEGKAIQLHPLVCSAFNADFDGDQMAVHVPLSIQAQIEARVLMMSTNNILSPASGKPILVPDKDIVLGIYYLTLEFAGELGEGLVFANIDELRHALDNREVTLHSRIKFRMHNNNPENPQTFIVDTTPGRILLWNIVPKHEGIEFSLVNKLLIKKDISTLVYTVYRYAKQADAVAFVDGLMAMGFKYATTSGMSFGFADMAVPESKKIHIEQTMKEVKEYEMQYYSGLITSGEKYNKVVDAWSRCTDLVASDLMKKIAKGDSSRSDSRSVERLNAVYAISSSGARGSPAQIRQLAGMRGLMAKPNGEIIPYPITSNFLEGLKVTEYFISTNGARKGLTDTALKTANSGYLTRRLVDVAQDCIIVENDCGTKDGIVIGAVIDGGEVVVPLVDQVLARTSALDIKDPITNEIIVEAGEIFNEEIIKQLEIAGINQVKVRSPITCASTEGMCSKCYGGDLSRKNKPVSIGEAVGIIAAQSIGEPGTQLTMRTFHIGGAATKGVEVSSIEFAIPGTIKFINKNVVQNSAGRKIVMSRACEVMLLDGKGIEKARYKVPYGARLLVNDDQNVEAGQKIADWDPYTIPIIVERAGKVAFQDIISGISMKDIADESTGITSKVIIEARKSTSGADLKPRIYLTDENGETALLANGLEARYYMPVNAILTIEDGSQVNTGDIIARIPKESTKTKDITGGLPRVTELFEARKPKDRAIIADIDGKLEFGKDYKSKRRVVLHALDGSEQVEYIITKGKHILFNDGDVVKKGEMIVDGHYVLQDILRVMGTQALSHYMSQEIQNVYRLQGVKIDNKHIEIIVKQMLQKVEIKDAGDSSLLVGEKCDKQEAIALNKKLIEQDKNSIKYELVLQGITKASLQTTSFISAASFQETTRVLAEAAVAGKVDRLKGLKENVIVGRLIPAGTGFYVNSLLKEAQERDKIFKNKLEAEQEIPEEAVGG</sequence>
<dbReference type="Gene3D" id="4.10.860.120">
    <property type="entry name" value="RNA polymerase II, clamp domain"/>
    <property type="match status" value="1"/>
</dbReference>
<evidence type="ECO:0000256" key="3">
    <source>
        <dbReference type="ARBA" id="ARBA00022478"/>
    </source>
</evidence>
<dbReference type="Gene3D" id="3.90.1100.10">
    <property type="match status" value="2"/>
</dbReference>
<dbReference type="InterPro" id="IPR042107">
    <property type="entry name" value="DNA-dir_RNA_pol_bsu_ext_1_sf"/>
</dbReference>
<comment type="cofactor">
    <cofactor evidence="10">
        <name>Zn(2+)</name>
        <dbReference type="ChEBI" id="CHEBI:29105"/>
    </cofactor>
    <text evidence="10">Binds 2 Zn(2+) ions per subunit.</text>
</comment>
<dbReference type="NCBIfam" id="TIGR02013">
    <property type="entry name" value="rpoB"/>
    <property type="match status" value="1"/>
</dbReference>
<evidence type="ECO:0000259" key="13">
    <source>
        <dbReference type="SMART" id="SM00663"/>
    </source>
</evidence>
<dbReference type="Pfam" id="PF04998">
    <property type="entry name" value="RNA_pol_Rpb1_5"/>
    <property type="match status" value="1"/>
</dbReference>
<evidence type="ECO:0000256" key="9">
    <source>
        <dbReference type="HAMAP-Rule" id="MF_01321"/>
    </source>
</evidence>
<feature type="binding site" evidence="10">
    <location>
        <position position="1453"/>
    </location>
    <ligand>
        <name>Zn(2+)</name>
        <dbReference type="ChEBI" id="CHEBI:29105"/>
        <label>1</label>
    </ligand>
</feature>
<dbReference type="Proteomes" id="UP000241762">
    <property type="component" value="Chromosome"/>
</dbReference>
<keyword evidence="10" id="KW-0862">Zinc</keyword>
<feature type="binding site" evidence="10">
    <location>
        <position position="1826"/>
    </location>
    <ligand>
        <name>Mg(2+)</name>
        <dbReference type="ChEBI" id="CHEBI:18420"/>
    </ligand>
</feature>
<evidence type="ECO:0000256" key="11">
    <source>
        <dbReference type="RuleBase" id="RU004279"/>
    </source>
</evidence>
<dbReference type="Gene3D" id="1.10.1790.20">
    <property type="match status" value="1"/>
</dbReference>
<dbReference type="InterPro" id="IPR007641">
    <property type="entry name" value="RNA_pol_Rpb2_7"/>
</dbReference>
<evidence type="ECO:0000256" key="6">
    <source>
        <dbReference type="ARBA" id="ARBA00022723"/>
    </source>
</evidence>
<feature type="binding site" evidence="10">
    <location>
        <position position="2175"/>
    </location>
    <ligand>
        <name>Zn(2+)</name>
        <dbReference type="ChEBI" id="CHEBI:29105"/>
        <label>2</label>
    </ligand>
</feature>
<dbReference type="InterPro" id="IPR019462">
    <property type="entry name" value="DNA-dir_RNA_pol_bsu_external_1"/>
</dbReference>
<dbReference type="PANTHER" id="PTHR19376:SF54">
    <property type="entry name" value="DNA-DIRECTED RNA POLYMERASE SUBUNIT BETA"/>
    <property type="match status" value="1"/>
</dbReference>
<comment type="similarity">
    <text evidence="1">In the N-terminal section; belongs to the RNA polymerase beta chain family.</text>
</comment>
<dbReference type="InterPro" id="IPR007645">
    <property type="entry name" value="RNA_pol_Rpb2_3"/>
</dbReference>
<dbReference type="InterPro" id="IPR006592">
    <property type="entry name" value="RNA_pol_N"/>
</dbReference>
<dbReference type="InterPro" id="IPR007066">
    <property type="entry name" value="RNA_pol_Rpb1_3"/>
</dbReference>
<dbReference type="PANTHER" id="PTHR19376">
    <property type="entry name" value="DNA-DIRECTED RNA POLYMERASE"/>
    <property type="match status" value="1"/>
</dbReference>
<dbReference type="Gene3D" id="2.40.50.150">
    <property type="match status" value="1"/>
</dbReference>
<evidence type="ECO:0000256" key="10">
    <source>
        <dbReference type="HAMAP-Rule" id="MF_01322"/>
    </source>
</evidence>
<dbReference type="InterPro" id="IPR007083">
    <property type="entry name" value="RNA_pol_Rpb1_4"/>
</dbReference>
<feature type="binding site" evidence="10">
    <location>
        <position position="1437"/>
    </location>
    <ligand>
        <name>Zn(2+)</name>
        <dbReference type="ChEBI" id="CHEBI:29105"/>
        <label>1</label>
    </ligand>
</feature>
<dbReference type="Gene3D" id="1.10.40.90">
    <property type="match status" value="1"/>
</dbReference>
<evidence type="ECO:0000256" key="1">
    <source>
        <dbReference type="ARBA" id="ARBA00007616"/>
    </source>
</evidence>
<keyword evidence="5 9" id="KW-0548">Nucleotidyltransferase</keyword>
<feature type="binding site" evidence="10">
    <location>
        <position position="1830"/>
    </location>
    <ligand>
        <name>Mg(2+)</name>
        <dbReference type="ChEBI" id="CHEBI:18420"/>
    </ligand>
</feature>
<dbReference type="Pfam" id="PF00623">
    <property type="entry name" value="RNA_pol_Rpb1_2"/>
    <property type="match status" value="1"/>
</dbReference>
<keyword evidence="10" id="KW-0460">Magnesium</keyword>
<comment type="cofactor">
    <cofactor evidence="10">
        <name>Mg(2+)</name>
        <dbReference type="ChEBI" id="CHEBI:18420"/>
    </cofactor>
    <text evidence="10">Binds 1 Mg(2+) ion per subunit.</text>
</comment>
<dbReference type="Pfam" id="PF04560">
    <property type="entry name" value="RNA_pol_Rpb2_7"/>
    <property type="match status" value="1"/>
</dbReference>
<feature type="binding site" evidence="10">
    <location>
        <position position="1828"/>
    </location>
    <ligand>
        <name>Mg(2+)</name>
        <dbReference type="ChEBI" id="CHEBI:18420"/>
    </ligand>
</feature>
<dbReference type="EC" id="2.7.7.6" evidence="9"/>
<dbReference type="InterPro" id="IPR015712">
    <property type="entry name" value="DNA-dir_RNA_pol_su2"/>
</dbReference>
<evidence type="ECO:0000256" key="7">
    <source>
        <dbReference type="ARBA" id="ARBA00023163"/>
    </source>
</evidence>
<keyword evidence="15" id="KW-1185">Reference proteome</keyword>
<dbReference type="InterPro" id="IPR007080">
    <property type="entry name" value="RNA_pol_Rpb1_1"/>
</dbReference>
<protein>
    <recommendedName>
        <fullName evidence="9 10">Multifunctional fusion protein</fullName>
    </recommendedName>
    <domain>
        <recommendedName>
            <fullName evidence="9">DNA-directed RNA polymerase subunit beta</fullName>
            <shortName evidence="9">RNAP subunit beta</shortName>
            <ecNumber evidence="9">2.7.7.6</ecNumber>
        </recommendedName>
        <alternativeName>
            <fullName evidence="9">RNA polymerase subunit beta</fullName>
        </alternativeName>
        <alternativeName>
            <fullName evidence="9">Transcriptase subunit beta</fullName>
        </alternativeName>
    </domain>
    <domain>
        <recommendedName>
            <fullName evidence="10">DNA-directed RNA polymerase subunit beta'</fullName>
            <shortName evidence="10">RNAP subunit beta'</shortName>
        </recommendedName>
        <alternativeName>
            <fullName evidence="10">RNA polymerase subunit beta'</fullName>
        </alternativeName>
        <alternativeName>
            <fullName evidence="10">Transcriptase subunit beta'</fullName>
        </alternativeName>
    </domain>
</protein>
<feature type="binding site" evidence="10">
    <location>
        <position position="1435"/>
    </location>
    <ligand>
        <name>Zn(2+)</name>
        <dbReference type="ChEBI" id="CHEBI:29105"/>
        <label>1</label>
    </ligand>
</feature>
<dbReference type="Pfam" id="PF00562">
    <property type="entry name" value="RNA_pol_Rpb2_6"/>
    <property type="match status" value="1"/>
</dbReference>
<feature type="binding site" evidence="10">
    <location>
        <position position="2259"/>
    </location>
    <ligand>
        <name>Zn(2+)</name>
        <dbReference type="ChEBI" id="CHEBI:29105"/>
        <label>2</label>
    </ligand>
</feature>
<dbReference type="Gene3D" id="1.10.274.100">
    <property type="entry name" value="RNA polymerase Rpb1, domain 3"/>
    <property type="match status" value="2"/>
</dbReference>
<evidence type="ECO:0000256" key="4">
    <source>
        <dbReference type="ARBA" id="ARBA00022679"/>
    </source>
</evidence>
<dbReference type="Gene3D" id="1.10.150.390">
    <property type="match status" value="1"/>
</dbReference>
<dbReference type="InterPro" id="IPR044893">
    <property type="entry name" value="RNA_pol_Rpb1_clamp_domain"/>
</dbReference>
<dbReference type="GO" id="GO:0008270">
    <property type="term" value="F:zinc ion binding"/>
    <property type="evidence" value="ECO:0007669"/>
    <property type="project" value="UniProtKB-UniRule"/>
</dbReference>
<dbReference type="NCBIfam" id="NF001616">
    <property type="entry name" value="PRK00405.1"/>
    <property type="match status" value="1"/>
</dbReference>
<dbReference type="SUPFAM" id="SSF64484">
    <property type="entry name" value="beta and beta-prime subunits of DNA dependent RNA-polymerase"/>
    <property type="match status" value="2"/>
</dbReference>
<dbReference type="SMART" id="SM00663">
    <property type="entry name" value="RPOLA_N"/>
    <property type="match status" value="1"/>
</dbReference>
<comment type="subunit">
    <text evidence="9 12">The RNAP catalytic core consists of 2 alpha, 1 beta, 1 beta' and 1 omega subunit. When a sigma factor is associated with the core the holoenzyme is formed, which can initiate transcription.</text>
</comment>
<dbReference type="RefSeq" id="WP_106874025.1">
    <property type="nucleotide sequence ID" value="NZ_CP027845.1"/>
</dbReference>
<reference evidence="14 15" key="1">
    <citation type="submission" date="2018-03" db="EMBL/GenBank/DDBJ databases">
        <title>A gene transfer event suggests a long-term partnership between eustigmatophyte algae and a novel lineage of endosymbiotic bacteria.</title>
        <authorList>
            <person name="Yurchenko T."/>
            <person name="Sevcikova T."/>
            <person name="Pribyl P."/>
            <person name="El Karkouri K."/>
            <person name="Klimes V."/>
            <person name="Amaral R."/>
            <person name="Zbrankova V."/>
            <person name="Kim E."/>
            <person name="Raoult D."/>
            <person name="Santos L.M.A."/>
            <person name="Elias M."/>
        </authorList>
    </citation>
    <scope>NUCLEOTIDE SEQUENCE [LARGE SCALE GENOMIC DNA]</scope>
    <source>
        <strain evidence="14">CCALA 838</strain>
    </source>
</reference>
<dbReference type="Gene3D" id="3.90.1110.10">
    <property type="entry name" value="RNA polymerase Rpb2, domain 2"/>
    <property type="match status" value="2"/>
</dbReference>
<dbReference type="GO" id="GO:0000428">
    <property type="term" value="C:DNA-directed RNA polymerase complex"/>
    <property type="evidence" value="ECO:0007669"/>
    <property type="project" value="UniProtKB-KW"/>
</dbReference>
<accession>A0A2P1P7A8</accession>
<dbReference type="InterPro" id="IPR045867">
    <property type="entry name" value="DNA-dir_RpoC_beta_prime"/>
</dbReference>
<dbReference type="InterPro" id="IPR014724">
    <property type="entry name" value="RNA_pol_RPB2_OB-fold"/>
</dbReference>
<keyword evidence="6 10" id="KW-0479">Metal-binding</keyword>
<dbReference type="Pfam" id="PF10385">
    <property type="entry name" value="RNA_pol_Rpb2_45"/>
    <property type="match status" value="1"/>
</dbReference>
<evidence type="ECO:0000313" key="15">
    <source>
        <dbReference type="Proteomes" id="UP000241762"/>
    </source>
</evidence>
<dbReference type="InterPro" id="IPR037034">
    <property type="entry name" value="RNA_pol_Rpb2_2_sf"/>
</dbReference>
<comment type="similarity">
    <text evidence="9 12">Belongs to the RNA polymerase beta chain family.</text>
</comment>
<feature type="binding site" evidence="10">
    <location>
        <position position="1450"/>
    </location>
    <ligand>
        <name>Zn(2+)</name>
        <dbReference type="ChEBI" id="CHEBI:29105"/>
        <label>1</label>
    </ligand>
</feature>
<keyword evidence="7 9" id="KW-0804">Transcription</keyword>
<dbReference type="CDD" id="cd01609">
    <property type="entry name" value="RNAP_beta'_N"/>
    <property type="match status" value="1"/>
</dbReference>
<dbReference type="InterPro" id="IPR007121">
    <property type="entry name" value="RNA_pol_bsu_CS"/>
</dbReference>
<dbReference type="Gene3D" id="2.30.150.10">
    <property type="entry name" value="DNA-directed RNA polymerase, beta subunit, external 1 domain"/>
    <property type="match status" value="1"/>
</dbReference>
<dbReference type="InterPro" id="IPR042102">
    <property type="entry name" value="RNA_pol_Rpb1_3_sf"/>
</dbReference>
<evidence type="ECO:0000256" key="5">
    <source>
        <dbReference type="ARBA" id="ARBA00022695"/>
    </source>
</evidence>
<comment type="catalytic activity">
    <reaction evidence="8 9 11">
        <text>RNA(n) + a ribonucleoside 5'-triphosphate = RNA(n+1) + diphosphate</text>
        <dbReference type="Rhea" id="RHEA:21248"/>
        <dbReference type="Rhea" id="RHEA-COMP:14527"/>
        <dbReference type="Rhea" id="RHEA-COMP:17342"/>
        <dbReference type="ChEBI" id="CHEBI:33019"/>
        <dbReference type="ChEBI" id="CHEBI:61557"/>
        <dbReference type="ChEBI" id="CHEBI:140395"/>
        <dbReference type="EC" id="2.7.7.6"/>
    </reaction>
</comment>
<dbReference type="InterPro" id="IPR007120">
    <property type="entry name" value="DNA-dir_RNAP_su2_dom"/>
</dbReference>
<dbReference type="Pfam" id="PF04563">
    <property type="entry name" value="RNA_pol_Rpb2_1"/>
    <property type="match status" value="1"/>
</dbReference>
<dbReference type="Gene3D" id="2.40.50.100">
    <property type="match status" value="4"/>
</dbReference>
<organism evidence="14 15">
    <name type="scientific">Candidatus Phycorickettsia trachydisci</name>
    <dbReference type="NCBI Taxonomy" id="2115978"/>
    <lineage>
        <taxon>Bacteria</taxon>
        <taxon>Pseudomonadati</taxon>
        <taxon>Pseudomonadota</taxon>
        <taxon>Alphaproteobacteria</taxon>
        <taxon>Rickettsiales</taxon>
        <taxon>Rickettsiaceae</taxon>
        <taxon>Candidatus Phycorickettsia</taxon>
    </lineage>
</organism>
<dbReference type="CDD" id="cd00653">
    <property type="entry name" value="RNA_pol_B_RPB2"/>
    <property type="match status" value="1"/>
</dbReference>
<dbReference type="GO" id="GO:0000287">
    <property type="term" value="F:magnesium ion binding"/>
    <property type="evidence" value="ECO:0007669"/>
    <property type="project" value="UniProtKB-UniRule"/>
</dbReference>
<dbReference type="Pfam" id="PF04983">
    <property type="entry name" value="RNA_pol_Rpb1_3"/>
    <property type="match status" value="1"/>
</dbReference>
<feature type="domain" description="RNA polymerase N-terminal" evidence="13">
    <location>
        <begin position="1601"/>
        <end position="1880"/>
    </location>
</feature>
<dbReference type="Pfam" id="PF05000">
    <property type="entry name" value="RNA_pol_Rpb1_4"/>
    <property type="match status" value="1"/>
</dbReference>
<dbReference type="EMBL" id="CP027845">
    <property type="protein sequence ID" value="AVP87153.1"/>
    <property type="molecule type" value="Genomic_DNA"/>
</dbReference>
<comment type="function">
    <text evidence="9 11">DNA-dependent RNA polymerase catalyzes the transcription of DNA into RNA using the four ribonucleoside triphosphates as substrates.</text>
</comment>
<dbReference type="NCBIfam" id="TIGR02386">
    <property type="entry name" value="rpoC_TIGR"/>
    <property type="match status" value="1"/>
</dbReference>
<proteinExistence type="inferred from homology"/>
<dbReference type="Gene3D" id="6.10.250.2940">
    <property type="match status" value="1"/>
</dbReference>
<comment type="similarity">
    <text evidence="2">In the C-terminal section; belongs to the RNA polymerase beta' chain family.</text>
</comment>
<evidence type="ECO:0000313" key="14">
    <source>
        <dbReference type="EMBL" id="AVP87153.1"/>
    </source>
</evidence>